<dbReference type="GO" id="GO:0016020">
    <property type="term" value="C:membrane"/>
    <property type="evidence" value="ECO:0007669"/>
    <property type="project" value="InterPro"/>
</dbReference>
<reference evidence="14" key="1">
    <citation type="submission" date="2016-02" db="EMBL/GenBank/DDBJ databases">
        <authorList>
            <person name="Holder M.E."/>
            <person name="Ajami N.J."/>
            <person name="Petrosino J.F."/>
        </authorList>
    </citation>
    <scope>NUCLEOTIDE SEQUENCE [LARGE SCALE GENOMIC DNA]</scope>
    <source>
        <strain evidence="14">CCUG 36733</strain>
    </source>
</reference>
<keyword evidence="3" id="KW-0597">Phosphoprotein</keyword>
<dbReference type="EMBL" id="CP014228">
    <property type="protein sequence ID" value="AMD87954.1"/>
    <property type="molecule type" value="Genomic_DNA"/>
</dbReference>
<keyword evidence="9" id="KW-0175">Coiled coil</keyword>
<dbReference type="GO" id="GO:0005524">
    <property type="term" value="F:ATP binding"/>
    <property type="evidence" value="ECO:0007669"/>
    <property type="project" value="UniProtKB-KW"/>
</dbReference>
<dbReference type="KEGG" id="ard:AXF14_10665"/>
<comment type="catalytic activity">
    <reaction evidence="1">
        <text>ATP + protein L-histidine = ADP + protein N-phospho-L-histidine.</text>
        <dbReference type="EC" id="2.7.13.3"/>
    </reaction>
</comment>
<feature type="region of interest" description="Disordered" evidence="10">
    <location>
        <begin position="384"/>
        <end position="403"/>
    </location>
</feature>
<evidence type="ECO:0000256" key="1">
    <source>
        <dbReference type="ARBA" id="ARBA00000085"/>
    </source>
</evidence>
<evidence type="ECO:0000256" key="6">
    <source>
        <dbReference type="ARBA" id="ARBA00022777"/>
    </source>
</evidence>
<feature type="transmembrane region" description="Helical" evidence="11">
    <location>
        <begin position="181"/>
        <end position="203"/>
    </location>
</feature>
<evidence type="ECO:0000313" key="13">
    <source>
        <dbReference type="EMBL" id="AMD87954.1"/>
    </source>
</evidence>
<dbReference type="SUPFAM" id="SSF55874">
    <property type="entry name" value="ATPase domain of HSP90 chaperone/DNA topoisomerase II/histidine kinase"/>
    <property type="match status" value="1"/>
</dbReference>
<dbReference type="PANTHER" id="PTHR24421">
    <property type="entry name" value="NITRATE/NITRITE SENSOR PROTEIN NARX-RELATED"/>
    <property type="match status" value="1"/>
</dbReference>
<keyword evidence="11" id="KW-1133">Transmembrane helix</keyword>
<evidence type="ECO:0000256" key="11">
    <source>
        <dbReference type="SAM" id="Phobius"/>
    </source>
</evidence>
<dbReference type="CDD" id="cd16917">
    <property type="entry name" value="HATPase_UhpB-NarQ-NarX-like"/>
    <property type="match status" value="1"/>
</dbReference>
<feature type="transmembrane region" description="Helical" evidence="11">
    <location>
        <begin position="69"/>
        <end position="87"/>
    </location>
</feature>
<evidence type="ECO:0000256" key="4">
    <source>
        <dbReference type="ARBA" id="ARBA00022679"/>
    </source>
</evidence>
<dbReference type="Gene3D" id="1.20.5.1930">
    <property type="match status" value="1"/>
</dbReference>
<feature type="transmembrane region" description="Helical" evidence="11">
    <location>
        <begin position="35"/>
        <end position="57"/>
    </location>
</feature>
<keyword evidence="8" id="KW-0902">Two-component regulatory system</keyword>
<feature type="region of interest" description="Disordered" evidence="10">
    <location>
        <begin position="438"/>
        <end position="466"/>
    </location>
</feature>
<evidence type="ECO:0000313" key="14">
    <source>
        <dbReference type="Proteomes" id="UP000065220"/>
    </source>
</evidence>
<dbReference type="PANTHER" id="PTHR24421:SF10">
    <property type="entry name" value="NITRATE_NITRITE SENSOR PROTEIN NARQ"/>
    <property type="match status" value="1"/>
</dbReference>
<evidence type="ECO:0000256" key="10">
    <source>
        <dbReference type="SAM" id="MobiDB-lite"/>
    </source>
</evidence>
<dbReference type="GO" id="GO:0046983">
    <property type="term" value="F:protein dimerization activity"/>
    <property type="evidence" value="ECO:0007669"/>
    <property type="project" value="InterPro"/>
</dbReference>
<evidence type="ECO:0000256" key="8">
    <source>
        <dbReference type="ARBA" id="ARBA00023012"/>
    </source>
</evidence>
<evidence type="ECO:0000256" key="2">
    <source>
        <dbReference type="ARBA" id="ARBA00012438"/>
    </source>
</evidence>
<feature type="coiled-coil region" evidence="9">
    <location>
        <begin position="202"/>
        <end position="236"/>
    </location>
</feature>
<dbReference type="Gene3D" id="3.30.565.10">
    <property type="entry name" value="Histidine kinase-like ATPase, C-terminal domain"/>
    <property type="match status" value="1"/>
</dbReference>
<keyword evidence="5" id="KW-0547">Nucleotide-binding</keyword>
<keyword evidence="4" id="KW-0808">Transferase</keyword>
<feature type="compositionally biased region" description="Pro residues" evidence="10">
    <location>
        <begin position="448"/>
        <end position="459"/>
    </location>
</feature>
<keyword evidence="14" id="KW-1185">Reference proteome</keyword>
<evidence type="ECO:0000256" key="5">
    <source>
        <dbReference type="ARBA" id="ARBA00022741"/>
    </source>
</evidence>
<feature type="domain" description="Signal transduction histidine kinase subgroup 3 dimerisation and phosphoacceptor" evidence="12">
    <location>
        <begin position="234"/>
        <end position="296"/>
    </location>
</feature>
<sequence>MTRSQDRAPVTARDLEARAYATDWRRRCALLGPAASKWAVPAVDVVIGVLVLLVALVDSSLITRFGPHWAYVADVVLTVVIGLAQVLRRRAVRLSMAVTATALAACGLLIAVSPVTLGLSPVSLVALLAVHAVIRWDGGPRWSLAALVLAVVGSLANPVVLHRFSPAFAARPGSAAIDGSGGVLITVVLADAVCLLAVALTALDASTRRRRLEDRYRELDAEREGAREAAAAEERLLLARELHDLLGHSLTAIKVQAATGLAVGGEANEARALGLIESTADSSLREVRELVRLLRGVGDVEPRASLAALRTAVDGAREAGLRLDAALPGDDELARADAEWTRTQRLAVLRAVQEALANALRHGDGSARLRVTIDAGRCAVEVVNPLPEDGPRPSPGSGTGLDGLRERMRLVGGSLEAGARDEAGSRVFALTATVPVSTAPSIHAEPRPGAPAPAGPSPSTPDKDAR</sequence>
<keyword evidence="11" id="KW-0472">Membrane</keyword>
<dbReference type="Proteomes" id="UP000065220">
    <property type="component" value="Chromosome"/>
</dbReference>
<keyword evidence="6" id="KW-0418">Kinase</keyword>
<evidence type="ECO:0000256" key="7">
    <source>
        <dbReference type="ARBA" id="ARBA00022840"/>
    </source>
</evidence>
<evidence type="ECO:0000256" key="3">
    <source>
        <dbReference type="ARBA" id="ARBA00022553"/>
    </source>
</evidence>
<dbReference type="InterPro" id="IPR011712">
    <property type="entry name" value="Sig_transdc_His_kin_sub3_dim/P"/>
</dbReference>
<dbReference type="InterPro" id="IPR036890">
    <property type="entry name" value="HATPase_C_sf"/>
</dbReference>
<organism evidence="13 14">
    <name type="scientific">Actinomyces radicidentis</name>
    <dbReference type="NCBI Taxonomy" id="111015"/>
    <lineage>
        <taxon>Bacteria</taxon>
        <taxon>Bacillati</taxon>
        <taxon>Actinomycetota</taxon>
        <taxon>Actinomycetes</taxon>
        <taxon>Actinomycetales</taxon>
        <taxon>Actinomycetaceae</taxon>
        <taxon>Actinomyces</taxon>
    </lineage>
</organism>
<feature type="transmembrane region" description="Helical" evidence="11">
    <location>
        <begin position="143"/>
        <end position="161"/>
    </location>
</feature>
<dbReference type="AlphaFoldDB" id="A0A0X8JFL1"/>
<keyword evidence="11" id="KW-0812">Transmembrane</keyword>
<gene>
    <name evidence="13" type="ORF">AXF14_10665</name>
</gene>
<dbReference type="EC" id="2.7.13.3" evidence="2"/>
<dbReference type="Pfam" id="PF07730">
    <property type="entry name" value="HisKA_3"/>
    <property type="match status" value="1"/>
</dbReference>
<evidence type="ECO:0000256" key="9">
    <source>
        <dbReference type="SAM" id="Coils"/>
    </source>
</evidence>
<keyword evidence="7" id="KW-0067">ATP-binding</keyword>
<accession>A0A0X8JFL1</accession>
<dbReference type="RefSeq" id="WP_067943105.1">
    <property type="nucleotide sequence ID" value="NZ_CP014228.1"/>
</dbReference>
<proteinExistence type="predicted"/>
<protein>
    <recommendedName>
        <fullName evidence="2">histidine kinase</fullName>
        <ecNumber evidence="2">2.7.13.3</ecNumber>
    </recommendedName>
</protein>
<name>A0A0X8JFL1_ACTRD</name>
<evidence type="ECO:0000259" key="12">
    <source>
        <dbReference type="Pfam" id="PF07730"/>
    </source>
</evidence>
<dbReference type="InterPro" id="IPR050482">
    <property type="entry name" value="Sensor_HK_TwoCompSys"/>
</dbReference>
<dbReference type="GO" id="GO:0000155">
    <property type="term" value="F:phosphorelay sensor kinase activity"/>
    <property type="evidence" value="ECO:0007669"/>
    <property type="project" value="InterPro"/>
</dbReference>
<dbReference type="OrthoDB" id="227596at2"/>
<dbReference type="STRING" id="111015.AXF14_10665"/>